<dbReference type="InterPro" id="IPR037522">
    <property type="entry name" value="HD_GYP_dom"/>
</dbReference>
<dbReference type="OrthoDB" id="9764337at2"/>
<evidence type="ECO:0000313" key="3">
    <source>
        <dbReference type="Proteomes" id="UP000324209"/>
    </source>
</evidence>
<dbReference type="RefSeq" id="WP_149486074.1">
    <property type="nucleotide sequence ID" value="NZ_CP036150.1"/>
</dbReference>
<gene>
    <name evidence="2" type="ORF">EXM22_08360</name>
</gene>
<dbReference type="SUPFAM" id="SSF109604">
    <property type="entry name" value="HD-domain/PDEase-like"/>
    <property type="match status" value="1"/>
</dbReference>
<proteinExistence type="predicted"/>
<keyword evidence="3" id="KW-1185">Reference proteome</keyword>
<feature type="domain" description="HD-GYP" evidence="1">
    <location>
        <begin position="125"/>
        <end position="320"/>
    </location>
</feature>
<dbReference type="SMART" id="SM00471">
    <property type="entry name" value="HDc"/>
    <property type="match status" value="1"/>
</dbReference>
<sequence length="329" mass="37702">MISIRREKWIPVRKSNLKYYDDIDLYYRNKSSGNILLYKSSGMEISDLRLKDKPYTGDLYIRPEDKSKCLRQVQKGFSLDLDQSMAVGVDKVKENLINIIDETLHEPRSGGLEVIPDTIDIIVESYSKQPDVIKNLAKISHSDYTTTIHSINVMALTVGYCFFTKKTFEKTVEYGLTALFHDIGKTEIPQKILTSVNQLTDLEFSTMKRHTLLGAEILQANSPAVHCAIPGTLEHHEKLDGKGYPYGLTKISEIGQILAIIDSYEAITNDERMYRNAMEPLEALTILKEEVDRKRLNREYFENFAYSLTDFTKSNRDKSFRKIFSGSDI</sequence>
<dbReference type="KEGG" id="ock:EXM22_08360"/>
<dbReference type="PANTHER" id="PTHR43155:SF2">
    <property type="entry name" value="CYCLIC DI-GMP PHOSPHODIESTERASE PA4108"/>
    <property type="match status" value="1"/>
</dbReference>
<dbReference type="Gene3D" id="1.10.3210.10">
    <property type="entry name" value="Hypothetical protein af1432"/>
    <property type="match status" value="1"/>
</dbReference>
<dbReference type="Pfam" id="PF13487">
    <property type="entry name" value="HD_5"/>
    <property type="match status" value="1"/>
</dbReference>
<name>A0A5C1QN56_9SPIO</name>
<dbReference type="PROSITE" id="PS51832">
    <property type="entry name" value="HD_GYP"/>
    <property type="match status" value="1"/>
</dbReference>
<dbReference type="Proteomes" id="UP000324209">
    <property type="component" value="Chromosome"/>
</dbReference>
<evidence type="ECO:0000259" key="1">
    <source>
        <dbReference type="PROSITE" id="PS51832"/>
    </source>
</evidence>
<dbReference type="CDD" id="cd00077">
    <property type="entry name" value="HDc"/>
    <property type="match status" value="1"/>
</dbReference>
<reference evidence="2 3" key="1">
    <citation type="submission" date="2019-02" db="EMBL/GenBank/DDBJ databases">
        <title>Complete Genome Sequence and Methylome Analysis of free living Spirochaetas.</title>
        <authorList>
            <person name="Fomenkov A."/>
            <person name="Dubinina G."/>
            <person name="Leshcheva N."/>
            <person name="Mikheeva N."/>
            <person name="Grabovich M."/>
            <person name="Vincze T."/>
            <person name="Roberts R.J."/>
        </authorList>
    </citation>
    <scope>NUCLEOTIDE SEQUENCE [LARGE SCALE GENOMIC DNA]</scope>
    <source>
        <strain evidence="2 3">K2</strain>
    </source>
</reference>
<protein>
    <submittedName>
        <fullName evidence="2">HD domain-containing protein</fullName>
    </submittedName>
</protein>
<dbReference type="PANTHER" id="PTHR43155">
    <property type="entry name" value="CYCLIC DI-GMP PHOSPHODIESTERASE PA4108-RELATED"/>
    <property type="match status" value="1"/>
</dbReference>
<evidence type="ECO:0000313" key="2">
    <source>
        <dbReference type="EMBL" id="QEN07994.1"/>
    </source>
</evidence>
<dbReference type="InterPro" id="IPR003607">
    <property type="entry name" value="HD/PDEase_dom"/>
</dbReference>
<accession>A0A5C1QN56</accession>
<dbReference type="AlphaFoldDB" id="A0A5C1QN56"/>
<organism evidence="2 3">
    <name type="scientific">Oceanispirochaeta crateris</name>
    <dbReference type="NCBI Taxonomy" id="2518645"/>
    <lineage>
        <taxon>Bacteria</taxon>
        <taxon>Pseudomonadati</taxon>
        <taxon>Spirochaetota</taxon>
        <taxon>Spirochaetia</taxon>
        <taxon>Spirochaetales</taxon>
        <taxon>Spirochaetaceae</taxon>
        <taxon>Oceanispirochaeta</taxon>
    </lineage>
</organism>
<dbReference type="EMBL" id="CP036150">
    <property type="protein sequence ID" value="QEN07994.1"/>
    <property type="molecule type" value="Genomic_DNA"/>
</dbReference>